<dbReference type="Proteomes" id="UP000000305">
    <property type="component" value="Unassembled WGS sequence"/>
</dbReference>
<dbReference type="HOGENOM" id="CLU_1186079_0_0_1"/>
<feature type="signal peptide" evidence="2">
    <location>
        <begin position="1"/>
        <end position="15"/>
    </location>
</feature>
<proteinExistence type="predicted"/>
<protein>
    <recommendedName>
        <fullName evidence="5">Peptidase S1 domain-containing protein</fullName>
    </recommendedName>
</protein>
<evidence type="ECO:0000313" key="4">
    <source>
        <dbReference type="Proteomes" id="UP000000305"/>
    </source>
</evidence>
<evidence type="ECO:0008006" key="5">
    <source>
        <dbReference type="Google" id="ProtNLM"/>
    </source>
</evidence>
<dbReference type="KEGG" id="dpx:DAPPUDRAFT_268750"/>
<keyword evidence="4" id="KW-1185">Reference proteome</keyword>
<dbReference type="InParanoid" id="E9HYB4"/>
<evidence type="ECO:0000256" key="2">
    <source>
        <dbReference type="SAM" id="SignalP"/>
    </source>
</evidence>
<dbReference type="EMBL" id="GL733133">
    <property type="protein sequence ID" value="EFX63263.1"/>
    <property type="molecule type" value="Genomic_DNA"/>
</dbReference>
<evidence type="ECO:0000256" key="1">
    <source>
        <dbReference type="SAM" id="MobiDB-lite"/>
    </source>
</evidence>
<sequence>MKSALILLSVLIVLSNQKMRQSSRDMMYWLSHHYLPHPAFNNYNNYQTITMTSIKVILRSYVASHPKDPWTVSIGHCLANAQSRIKGFNRHRPLLFPAKSPKDPRVVINLASQSNFFTRRVKTITFTMTSSVTIITSVQSCIPSADFFTGATDRTCRRKRRGIVEARGFRSEESQFAIAPSEGRAYDSFVTGGSDNDRKEFRPLDKR</sequence>
<keyword evidence="2" id="KW-0732">Signal</keyword>
<feature type="region of interest" description="Disordered" evidence="1">
    <location>
        <begin position="185"/>
        <end position="207"/>
    </location>
</feature>
<gene>
    <name evidence="3" type="ORF">DAPPUDRAFT_268750</name>
</gene>
<dbReference type="AlphaFoldDB" id="E9HYB4"/>
<name>E9HYB4_DAPPU</name>
<reference evidence="3 4" key="1">
    <citation type="journal article" date="2011" name="Science">
        <title>The ecoresponsive genome of Daphnia pulex.</title>
        <authorList>
            <person name="Colbourne J.K."/>
            <person name="Pfrender M.E."/>
            <person name="Gilbert D."/>
            <person name="Thomas W.K."/>
            <person name="Tucker A."/>
            <person name="Oakley T.H."/>
            <person name="Tokishita S."/>
            <person name="Aerts A."/>
            <person name="Arnold G.J."/>
            <person name="Basu M.K."/>
            <person name="Bauer D.J."/>
            <person name="Caceres C.E."/>
            <person name="Carmel L."/>
            <person name="Casola C."/>
            <person name="Choi J.H."/>
            <person name="Detter J.C."/>
            <person name="Dong Q."/>
            <person name="Dusheyko S."/>
            <person name="Eads B.D."/>
            <person name="Frohlich T."/>
            <person name="Geiler-Samerotte K.A."/>
            <person name="Gerlach D."/>
            <person name="Hatcher P."/>
            <person name="Jogdeo S."/>
            <person name="Krijgsveld J."/>
            <person name="Kriventseva E.V."/>
            <person name="Kultz D."/>
            <person name="Laforsch C."/>
            <person name="Lindquist E."/>
            <person name="Lopez J."/>
            <person name="Manak J.R."/>
            <person name="Muller J."/>
            <person name="Pangilinan J."/>
            <person name="Patwardhan R.P."/>
            <person name="Pitluck S."/>
            <person name="Pritham E.J."/>
            <person name="Rechtsteiner A."/>
            <person name="Rho M."/>
            <person name="Rogozin I.B."/>
            <person name="Sakarya O."/>
            <person name="Salamov A."/>
            <person name="Schaack S."/>
            <person name="Shapiro H."/>
            <person name="Shiga Y."/>
            <person name="Skalitzky C."/>
            <person name="Smith Z."/>
            <person name="Souvorov A."/>
            <person name="Sung W."/>
            <person name="Tang Z."/>
            <person name="Tsuchiya D."/>
            <person name="Tu H."/>
            <person name="Vos H."/>
            <person name="Wang M."/>
            <person name="Wolf Y.I."/>
            <person name="Yamagata H."/>
            <person name="Yamada T."/>
            <person name="Ye Y."/>
            <person name="Shaw J.R."/>
            <person name="Andrews J."/>
            <person name="Crease T.J."/>
            <person name="Tang H."/>
            <person name="Lucas S.M."/>
            <person name="Robertson H.M."/>
            <person name="Bork P."/>
            <person name="Koonin E.V."/>
            <person name="Zdobnov E.M."/>
            <person name="Grigoriev I.V."/>
            <person name="Lynch M."/>
            <person name="Boore J.L."/>
        </authorList>
    </citation>
    <scope>NUCLEOTIDE SEQUENCE [LARGE SCALE GENOMIC DNA]</scope>
</reference>
<feature type="chain" id="PRO_5013152823" description="Peptidase S1 domain-containing protein" evidence="2">
    <location>
        <begin position="16"/>
        <end position="207"/>
    </location>
</feature>
<organism evidence="3 4">
    <name type="scientific">Daphnia pulex</name>
    <name type="common">Water flea</name>
    <dbReference type="NCBI Taxonomy" id="6669"/>
    <lineage>
        <taxon>Eukaryota</taxon>
        <taxon>Metazoa</taxon>
        <taxon>Ecdysozoa</taxon>
        <taxon>Arthropoda</taxon>
        <taxon>Crustacea</taxon>
        <taxon>Branchiopoda</taxon>
        <taxon>Diplostraca</taxon>
        <taxon>Cladocera</taxon>
        <taxon>Anomopoda</taxon>
        <taxon>Daphniidae</taxon>
        <taxon>Daphnia</taxon>
    </lineage>
</organism>
<accession>E9HYB4</accession>
<feature type="compositionally biased region" description="Basic and acidic residues" evidence="1">
    <location>
        <begin position="195"/>
        <end position="207"/>
    </location>
</feature>
<evidence type="ECO:0000313" key="3">
    <source>
        <dbReference type="EMBL" id="EFX63263.1"/>
    </source>
</evidence>